<evidence type="ECO:0000256" key="6">
    <source>
        <dbReference type="ARBA" id="ARBA00023010"/>
    </source>
</evidence>
<evidence type="ECO:0000256" key="7">
    <source>
        <dbReference type="ARBA" id="ARBA00023132"/>
    </source>
</evidence>
<dbReference type="GO" id="GO:0000822">
    <property type="term" value="F:inositol hexakisphosphate binding"/>
    <property type="evidence" value="ECO:0007669"/>
    <property type="project" value="TreeGrafter"/>
</dbReference>
<feature type="region of interest" description="Disordered" evidence="11">
    <location>
        <begin position="39"/>
        <end position="61"/>
    </location>
</feature>
<evidence type="ECO:0000256" key="1">
    <source>
        <dbReference type="ARBA" id="ARBA00004567"/>
    </source>
</evidence>
<dbReference type="OMA" id="VPANIHS"/>
<comment type="subcellular location">
    <subcellularLocation>
        <location evidence="1">Nucleus</location>
        <location evidence="1">Nuclear pore complex</location>
    </subcellularLocation>
</comment>
<proteinExistence type="inferred from homology"/>
<dbReference type="AlphaFoldDB" id="A0A0E0K1X9"/>
<dbReference type="GO" id="GO:0015031">
    <property type="term" value="P:protein transport"/>
    <property type="evidence" value="ECO:0007669"/>
    <property type="project" value="UniProtKB-KW"/>
</dbReference>
<keyword evidence="4" id="KW-0509">mRNA transport</keyword>
<dbReference type="GO" id="GO:0005543">
    <property type="term" value="F:phospholipid binding"/>
    <property type="evidence" value="ECO:0007669"/>
    <property type="project" value="TreeGrafter"/>
</dbReference>
<feature type="region of interest" description="Disordered" evidence="11">
    <location>
        <begin position="287"/>
        <end position="306"/>
    </location>
</feature>
<feature type="compositionally biased region" description="Low complexity" evidence="11">
    <location>
        <begin position="290"/>
        <end position="302"/>
    </location>
</feature>
<keyword evidence="13" id="KW-1185">Reference proteome</keyword>
<keyword evidence="8" id="KW-0539">Nucleus</keyword>
<dbReference type="GO" id="GO:0044614">
    <property type="term" value="C:nuclear pore cytoplasmic filaments"/>
    <property type="evidence" value="ECO:0007669"/>
    <property type="project" value="TreeGrafter"/>
</dbReference>
<dbReference type="GO" id="GO:0016973">
    <property type="term" value="P:poly(A)+ mRNA export from nucleus"/>
    <property type="evidence" value="ECO:0007669"/>
    <property type="project" value="InterPro"/>
</dbReference>
<dbReference type="Gramene" id="OPUNC02G20710.1">
    <property type="protein sequence ID" value="OPUNC02G20710.1"/>
    <property type="gene ID" value="OPUNC02G20710"/>
</dbReference>
<evidence type="ECO:0000256" key="2">
    <source>
        <dbReference type="ARBA" id="ARBA00011056"/>
    </source>
</evidence>
<protein>
    <recommendedName>
        <fullName evidence="9">mRNA export factor GLE1</fullName>
    </recommendedName>
    <alternativeName>
        <fullName evidence="10">Nucleoporin GLE1</fullName>
    </alternativeName>
</protein>
<dbReference type="HOGENOM" id="CLU_020707_0_0_1"/>
<keyword evidence="7" id="KW-0906">Nuclear pore complex</keyword>
<dbReference type="eggNOG" id="KOG2412">
    <property type="taxonomic scope" value="Eukaryota"/>
</dbReference>
<name>A0A0E0K1X9_ORYPU</name>
<evidence type="ECO:0000256" key="11">
    <source>
        <dbReference type="SAM" id="MobiDB-lite"/>
    </source>
</evidence>
<dbReference type="PANTHER" id="PTHR12960">
    <property type="entry name" value="GLE-1-RELATED"/>
    <property type="match status" value="1"/>
</dbReference>
<evidence type="ECO:0000313" key="12">
    <source>
        <dbReference type="EnsemblPlants" id="OPUNC02G20710.1"/>
    </source>
</evidence>
<evidence type="ECO:0000256" key="10">
    <source>
        <dbReference type="ARBA" id="ARBA00029983"/>
    </source>
</evidence>
<dbReference type="GO" id="GO:0005737">
    <property type="term" value="C:cytoplasm"/>
    <property type="evidence" value="ECO:0007669"/>
    <property type="project" value="TreeGrafter"/>
</dbReference>
<dbReference type="Proteomes" id="UP000026962">
    <property type="component" value="Chromosome 2"/>
</dbReference>
<evidence type="ECO:0000256" key="3">
    <source>
        <dbReference type="ARBA" id="ARBA00022448"/>
    </source>
</evidence>
<feature type="region of interest" description="Disordered" evidence="11">
    <location>
        <begin position="231"/>
        <end position="256"/>
    </location>
</feature>
<reference evidence="12" key="1">
    <citation type="submission" date="2015-04" db="UniProtKB">
        <authorList>
            <consortium name="EnsemblPlants"/>
        </authorList>
    </citation>
    <scope>IDENTIFICATION</scope>
</reference>
<dbReference type="EnsemblPlants" id="OPUNC02G20710.1">
    <property type="protein sequence ID" value="OPUNC02G20710.1"/>
    <property type="gene ID" value="OPUNC02G20710"/>
</dbReference>
<dbReference type="InterPro" id="IPR012476">
    <property type="entry name" value="GLE1"/>
</dbReference>
<dbReference type="GO" id="GO:0031369">
    <property type="term" value="F:translation initiation factor binding"/>
    <property type="evidence" value="ECO:0007669"/>
    <property type="project" value="TreeGrafter"/>
</dbReference>
<dbReference type="STRING" id="4537.A0A0E0K1X9"/>
<keyword evidence="5" id="KW-0653">Protein transport</keyword>
<dbReference type="PANTHER" id="PTHR12960:SF0">
    <property type="entry name" value="MRNA EXPORT FACTOR GLE1"/>
    <property type="match status" value="1"/>
</dbReference>
<sequence>MAQRGFARVELRCPRALDPRPSWTLGDVLTELDALEATRRTAQPTPLKQPPEWASSGSVREKAFVMRVEEEDDTDEDDDGSDGESRALVAKANGARFSCNDLESSDAEESEDEMDSRIAPYHLMEKRSLEKSILLELEREHHLKVQEEVRSKLSALEVCHQNEIQRTVSAFARLQKYAESRKEIDRRLDVHFQRKIAEVLDKHLSMVQRDHEQKSQIVERRIRDDAALEEAKRKEQAMKDEKIRQERAKQEAEARQKAAAKLAAEAQKAAAEAAAKEAEKEYAKVRDAAASKSSQNSQNNIAGTTMAKKSEIKSELPGIKVFADHSALEAELRRRALLDQVPANIHSSKEFSRYDRQIAKSIGKLMPTTDSVKARAGELIKSLDGQDCPRPIACRIFANKIISIVKSRNTKDKTFGNLAFACGYVMLLVTSQWKWVLSVLKFDGNEQWKVNNYGAWKLTCCLPVAVIDTPVDSDEHRATVPDAMDYLLAEFHRVCIYTVPKHLHALNAQVRNRDYYRLIGYQEENGQLESTESYLTYVAAYVKLYAAMIQVAGFALHKKYGSQFMKLLDVISRCFLPALKEQGSRIQAEAASNLQNYLTDKVYLEEPEGQYLAQQLLSKELFT</sequence>
<dbReference type="Gene3D" id="1.25.40.510">
    <property type="entry name" value="GLE1-like"/>
    <property type="match status" value="2"/>
</dbReference>
<reference evidence="12" key="2">
    <citation type="submission" date="2018-05" db="EMBL/GenBank/DDBJ databases">
        <title>OpunRS2 (Oryza punctata Reference Sequence Version 2).</title>
        <authorList>
            <person name="Zhang J."/>
            <person name="Kudrna D."/>
            <person name="Lee S."/>
            <person name="Talag J."/>
            <person name="Welchert J."/>
            <person name="Wing R.A."/>
        </authorList>
    </citation>
    <scope>NUCLEOTIDE SEQUENCE [LARGE SCALE GENOMIC DNA]</scope>
</reference>
<keyword evidence="6" id="KW-0811">Translocation</keyword>
<organism evidence="12">
    <name type="scientific">Oryza punctata</name>
    <name type="common">Red rice</name>
    <dbReference type="NCBI Taxonomy" id="4537"/>
    <lineage>
        <taxon>Eukaryota</taxon>
        <taxon>Viridiplantae</taxon>
        <taxon>Streptophyta</taxon>
        <taxon>Embryophyta</taxon>
        <taxon>Tracheophyta</taxon>
        <taxon>Spermatophyta</taxon>
        <taxon>Magnoliopsida</taxon>
        <taxon>Liliopsida</taxon>
        <taxon>Poales</taxon>
        <taxon>Poaceae</taxon>
        <taxon>BOP clade</taxon>
        <taxon>Oryzoideae</taxon>
        <taxon>Oryzeae</taxon>
        <taxon>Oryzinae</taxon>
        <taxon>Oryza</taxon>
    </lineage>
</organism>
<comment type="similarity">
    <text evidence="2">Belongs to the GLE1 family.</text>
</comment>
<keyword evidence="3" id="KW-0813">Transport</keyword>
<accession>A0A0E0K1X9</accession>
<evidence type="ECO:0000256" key="5">
    <source>
        <dbReference type="ARBA" id="ARBA00022927"/>
    </source>
</evidence>
<evidence type="ECO:0000313" key="13">
    <source>
        <dbReference type="Proteomes" id="UP000026962"/>
    </source>
</evidence>
<dbReference type="InterPro" id="IPR038506">
    <property type="entry name" value="GLE1-like_sf"/>
</dbReference>
<evidence type="ECO:0000256" key="8">
    <source>
        <dbReference type="ARBA" id="ARBA00023242"/>
    </source>
</evidence>
<evidence type="ECO:0000256" key="4">
    <source>
        <dbReference type="ARBA" id="ARBA00022816"/>
    </source>
</evidence>
<dbReference type="Pfam" id="PF07817">
    <property type="entry name" value="GLE1"/>
    <property type="match status" value="1"/>
</dbReference>
<evidence type="ECO:0000256" key="9">
    <source>
        <dbReference type="ARBA" id="ARBA00026227"/>
    </source>
</evidence>